<dbReference type="AlphaFoldDB" id="A0A915K2E8"/>
<keyword evidence="1" id="KW-1185">Reference proteome</keyword>
<evidence type="ECO:0000313" key="1">
    <source>
        <dbReference type="Proteomes" id="UP000887565"/>
    </source>
</evidence>
<evidence type="ECO:0000313" key="2">
    <source>
        <dbReference type="WBParaSite" id="nRc.2.0.1.t32869-RA"/>
    </source>
</evidence>
<reference evidence="2" key="1">
    <citation type="submission" date="2022-11" db="UniProtKB">
        <authorList>
            <consortium name="WormBaseParasite"/>
        </authorList>
    </citation>
    <scope>IDENTIFICATION</scope>
</reference>
<proteinExistence type="predicted"/>
<accession>A0A915K2E8</accession>
<dbReference type="WBParaSite" id="nRc.2.0.1.t32869-RA">
    <property type="protein sequence ID" value="nRc.2.0.1.t32869-RA"/>
    <property type="gene ID" value="nRc.2.0.1.g32869"/>
</dbReference>
<dbReference type="Proteomes" id="UP000887565">
    <property type="component" value="Unplaced"/>
</dbReference>
<protein>
    <submittedName>
        <fullName evidence="2">Uncharacterized protein</fullName>
    </submittedName>
</protein>
<name>A0A915K2E8_ROMCU</name>
<organism evidence="1 2">
    <name type="scientific">Romanomermis culicivorax</name>
    <name type="common">Nematode worm</name>
    <dbReference type="NCBI Taxonomy" id="13658"/>
    <lineage>
        <taxon>Eukaryota</taxon>
        <taxon>Metazoa</taxon>
        <taxon>Ecdysozoa</taxon>
        <taxon>Nematoda</taxon>
        <taxon>Enoplea</taxon>
        <taxon>Dorylaimia</taxon>
        <taxon>Mermithida</taxon>
        <taxon>Mermithoidea</taxon>
        <taxon>Mermithidae</taxon>
        <taxon>Romanomermis</taxon>
    </lineage>
</organism>
<sequence>MHFLQKLRSKCLLRDRQANERQNHASFWTDIICAFYKKQTVLVYAKFQTNVDNRTRTITKSSDKYITRYTANSFLYLKKWKKNF</sequence>